<feature type="region of interest" description="Disordered" evidence="1">
    <location>
        <begin position="150"/>
        <end position="196"/>
    </location>
</feature>
<sequence length="310" mass="34239">MSNSKRKPKPHLSGEIANLFRILKAMDCDESVRDADFRIAYRIAQARNSETGWAKISDALLVDELPRTDTKKLRKFRRRMEAANWIKTVEGERGRPTLYFFLEDNVAAIETANNQASEKRQAEFALKQIQEQTALKAAALGVRIDPVTGEVREPLGGKNSPLNKAGKTCPDKGSVEPPSLPQRSTSEDTLPREDVTQEAGTSEQCCHECGAPGWIRCSHTGEIRCQECDEDMFPLFRGELIQPAKKASTVDLRCVDCGDAGSIRDHGAIRCDECEDDSQPFPGAPVPSVEVKDNSAASTRDAYERVSRGS</sequence>
<dbReference type="RefSeq" id="WP_238242098.1">
    <property type="nucleotide sequence ID" value="NZ_BPQP01000002.1"/>
</dbReference>
<organism evidence="2 3">
    <name type="scientific">Methylobacterium iners</name>
    <dbReference type="NCBI Taxonomy" id="418707"/>
    <lineage>
        <taxon>Bacteria</taxon>
        <taxon>Pseudomonadati</taxon>
        <taxon>Pseudomonadota</taxon>
        <taxon>Alphaproteobacteria</taxon>
        <taxon>Hyphomicrobiales</taxon>
        <taxon>Methylobacteriaceae</taxon>
        <taxon>Methylobacterium</taxon>
    </lineage>
</organism>
<evidence type="ECO:0000256" key="1">
    <source>
        <dbReference type="SAM" id="MobiDB-lite"/>
    </source>
</evidence>
<feature type="compositionally biased region" description="Basic and acidic residues" evidence="1">
    <location>
        <begin position="185"/>
        <end position="195"/>
    </location>
</feature>
<accession>A0ABQ4RTC0</accession>
<comment type="caution">
    <text evidence="2">The sequence shown here is derived from an EMBL/GenBank/DDBJ whole genome shotgun (WGS) entry which is preliminary data.</text>
</comment>
<dbReference type="EMBL" id="BPQP01000002">
    <property type="protein sequence ID" value="GJD92954.1"/>
    <property type="molecule type" value="Genomic_DNA"/>
</dbReference>
<dbReference type="Proteomes" id="UP001055125">
    <property type="component" value="Unassembled WGS sequence"/>
</dbReference>
<reference evidence="2" key="1">
    <citation type="journal article" date="2021" name="Front. Microbiol.">
        <title>Comprehensive Comparative Genomics and Phenotyping of Methylobacterium Species.</title>
        <authorList>
            <person name="Alessa O."/>
            <person name="Ogura Y."/>
            <person name="Fujitani Y."/>
            <person name="Takami H."/>
            <person name="Hayashi T."/>
            <person name="Sahin N."/>
            <person name="Tani A."/>
        </authorList>
    </citation>
    <scope>NUCLEOTIDE SEQUENCE</scope>
    <source>
        <strain evidence="2">DSM 19015</strain>
    </source>
</reference>
<feature type="region of interest" description="Disordered" evidence="1">
    <location>
        <begin position="275"/>
        <end position="310"/>
    </location>
</feature>
<feature type="compositionally biased region" description="Basic and acidic residues" evidence="1">
    <location>
        <begin position="301"/>
        <end position="310"/>
    </location>
</feature>
<reference evidence="2" key="2">
    <citation type="submission" date="2021-08" db="EMBL/GenBank/DDBJ databases">
        <authorList>
            <person name="Tani A."/>
            <person name="Ola A."/>
            <person name="Ogura Y."/>
            <person name="Katsura K."/>
            <person name="Hayashi T."/>
        </authorList>
    </citation>
    <scope>NUCLEOTIDE SEQUENCE</scope>
    <source>
        <strain evidence="2">DSM 19015</strain>
    </source>
</reference>
<evidence type="ECO:0000313" key="2">
    <source>
        <dbReference type="EMBL" id="GJD92954.1"/>
    </source>
</evidence>
<gene>
    <name evidence="2" type="ORF">OCOJLMKI_0138</name>
</gene>
<keyword evidence="3" id="KW-1185">Reference proteome</keyword>
<protein>
    <submittedName>
        <fullName evidence="2">Uncharacterized protein</fullName>
    </submittedName>
</protein>
<evidence type="ECO:0000313" key="3">
    <source>
        <dbReference type="Proteomes" id="UP001055125"/>
    </source>
</evidence>
<name>A0ABQ4RTC0_9HYPH</name>
<proteinExistence type="predicted"/>